<comment type="similarity">
    <text evidence="2 8">Belongs to the 4-toluene sulfonate uptake permease (TSUP) (TC 2.A.102) family.</text>
</comment>
<evidence type="ECO:0000256" key="4">
    <source>
        <dbReference type="ARBA" id="ARBA00022475"/>
    </source>
</evidence>
<dbReference type="GO" id="GO:0005886">
    <property type="term" value="C:plasma membrane"/>
    <property type="evidence" value="ECO:0007669"/>
    <property type="project" value="UniProtKB-SubCell"/>
</dbReference>
<feature type="transmembrane region" description="Helical" evidence="8">
    <location>
        <begin position="135"/>
        <end position="168"/>
    </location>
</feature>
<dbReference type="Proteomes" id="UP000620559">
    <property type="component" value="Unassembled WGS sequence"/>
</dbReference>
<comment type="subcellular location">
    <subcellularLocation>
        <location evidence="1 8">Cell membrane</location>
        <topology evidence="1 8">Multi-pass membrane protein</topology>
    </subcellularLocation>
</comment>
<organism evidence="9 10">
    <name type="scientific">Plectonema cf. radiosum LEGE 06105</name>
    <dbReference type="NCBI Taxonomy" id="945769"/>
    <lineage>
        <taxon>Bacteria</taxon>
        <taxon>Bacillati</taxon>
        <taxon>Cyanobacteriota</taxon>
        <taxon>Cyanophyceae</taxon>
        <taxon>Oscillatoriophycideae</taxon>
        <taxon>Oscillatoriales</taxon>
        <taxon>Microcoleaceae</taxon>
        <taxon>Plectonema</taxon>
    </lineage>
</organism>
<evidence type="ECO:0000256" key="1">
    <source>
        <dbReference type="ARBA" id="ARBA00004651"/>
    </source>
</evidence>
<evidence type="ECO:0000256" key="8">
    <source>
        <dbReference type="RuleBase" id="RU363041"/>
    </source>
</evidence>
<name>A0A8J7F9Q0_9CYAN</name>
<keyword evidence="6 8" id="KW-1133">Transmembrane helix</keyword>
<evidence type="ECO:0000256" key="3">
    <source>
        <dbReference type="ARBA" id="ARBA00022448"/>
    </source>
</evidence>
<dbReference type="InterPro" id="IPR052017">
    <property type="entry name" value="TSUP"/>
</dbReference>
<evidence type="ECO:0000313" key="10">
    <source>
        <dbReference type="Proteomes" id="UP000620559"/>
    </source>
</evidence>
<evidence type="ECO:0000256" key="6">
    <source>
        <dbReference type="ARBA" id="ARBA00022989"/>
    </source>
</evidence>
<accession>A0A8J7F9Q0</accession>
<evidence type="ECO:0000313" key="9">
    <source>
        <dbReference type="EMBL" id="MBE9216995.1"/>
    </source>
</evidence>
<proteinExistence type="inferred from homology"/>
<feature type="transmembrane region" description="Helical" evidence="8">
    <location>
        <begin position="72"/>
        <end position="91"/>
    </location>
</feature>
<protein>
    <recommendedName>
        <fullName evidence="8">Probable membrane transporter protein</fullName>
    </recommendedName>
</protein>
<feature type="transmembrane region" description="Helical" evidence="8">
    <location>
        <begin position="203"/>
        <end position="225"/>
    </location>
</feature>
<dbReference type="InterPro" id="IPR002781">
    <property type="entry name" value="TM_pro_TauE-like"/>
</dbReference>
<gene>
    <name evidence="9" type="ORF">IQ247_30820</name>
</gene>
<dbReference type="RefSeq" id="WP_193925925.1">
    <property type="nucleotide sequence ID" value="NZ_JADEWL010000235.1"/>
</dbReference>
<keyword evidence="7 8" id="KW-0472">Membrane</keyword>
<keyword evidence="10" id="KW-1185">Reference proteome</keyword>
<keyword evidence="4 8" id="KW-1003">Cell membrane</keyword>
<evidence type="ECO:0000256" key="2">
    <source>
        <dbReference type="ARBA" id="ARBA00009142"/>
    </source>
</evidence>
<feature type="transmembrane region" description="Helical" evidence="8">
    <location>
        <begin position="97"/>
        <end position="115"/>
    </location>
</feature>
<dbReference type="EMBL" id="JADEWL010000235">
    <property type="protein sequence ID" value="MBE9216995.1"/>
    <property type="molecule type" value="Genomic_DNA"/>
</dbReference>
<keyword evidence="5 8" id="KW-0812">Transmembrane</keyword>
<sequence length="256" mass="27747">MESIIFLFTASLLAGILNGVAGGGGLIAFPALLISGVPAINANATNAAALWFGTVASTIAYRREFSIQRNSLLLLSCVSIVGGIIGSYLLLHTSQAKFSALIPYLMLIATLLFIFSQPLMKWLNKRSQDSSHFRLPLMIILPLQLVIAIYGGYFGGGSGILMLAVLNLMGMQNIHSLNAYKSWLATCINAAAIIHFTFANKIVWFETIIMASGAVIGAYGSVYLARKIHPFWVRSFIIGIGLSMTCYFFIKQTNPI</sequence>
<dbReference type="PANTHER" id="PTHR30269">
    <property type="entry name" value="TRANSMEMBRANE PROTEIN YFCA"/>
    <property type="match status" value="1"/>
</dbReference>
<dbReference type="PANTHER" id="PTHR30269:SF0">
    <property type="entry name" value="MEMBRANE TRANSPORTER PROTEIN YFCA-RELATED"/>
    <property type="match status" value="1"/>
</dbReference>
<comment type="caution">
    <text evidence="9">The sequence shown here is derived from an EMBL/GenBank/DDBJ whole genome shotgun (WGS) entry which is preliminary data.</text>
</comment>
<reference evidence="9" key="1">
    <citation type="submission" date="2020-10" db="EMBL/GenBank/DDBJ databases">
        <authorList>
            <person name="Castelo-Branco R."/>
            <person name="Eusebio N."/>
            <person name="Adriana R."/>
            <person name="Vieira A."/>
            <person name="Brugerolle De Fraissinette N."/>
            <person name="Rezende De Castro R."/>
            <person name="Schneider M.P."/>
            <person name="Vasconcelos V."/>
            <person name="Leao P.N."/>
        </authorList>
    </citation>
    <scope>NUCLEOTIDE SEQUENCE</scope>
    <source>
        <strain evidence="9">LEGE 06105</strain>
    </source>
</reference>
<dbReference type="AlphaFoldDB" id="A0A8J7F9Q0"/>
<feature type="transmembrane region" description="Helical" evidence="8">
    <location>
        <begin position="180"/>
        <end position="198"/>
    </location>
</feature>
<feature type="transmembrane region" description="Helical" evidence="8">
    <location>
        <begin position="231"/>
        <end position="250"/>
    </location>
</feature>
<evidence type="ECO:0000256" key="5">
    <source>
        <dbReference type="ARBA" id="ARBA00022692"/>
    </source>
</evidence>
<keyword evidence="3" id="KW-0813">Transport</keyword>
<evidence type="ECO:0000256" key="7">
    <source>
        <dbReference type="ARBA" id="ARBA00023136"/>
    </source>
</evidence>
<dbReference type="Pfam" id="PF01925">
    <property type="entry name" value="TauE"/>
    <property type="match status" value="1"/>
</dbReference>